<feature type="region of interest" description="Disordered" evidence="1">
    <location>
        <begin position="298"/>
        <end position="323"/>
    </location>
</feature>
<feature type="domain" description="DUF7798" evidence="2">
    <location>
        <begin position="236"/>
        <end position="506"/>
    </location>
</feature>
<dbReference type="PANTHER" id="PTHR36011:SF1">
    <property type="entry name" value="BAT2 DOMAIN PROTEIN"/>
    <property type="match status" value="1"/>
</dbReference>
<dbReference type="SMR" id="V7C4S3"/>
<proteinExistence type="predicted"/>
<accession>V7C4S3</accession>
<feature type="compositionally biased region" description="Low complexity" evidence="1">
    <location>
        <begin position="25"/>
        <end position="34"/>
    </location>
</feature>
<dbReference type="Gramene" id="ESW25152">
    <property type="protein sequence ID" value="ESW25152"/>
    <property type="gene ID" value="PHAVU_003G011700g"/>
</dbReference>
<feature type="compositionally biased region" description="Basic and acidic residues" evidence="1">
    <location>
        <begin position="1"/>
        <end position="12"/>
    </location>
</feature>
<gene>
    <name evidence="3" type="ORF">PHAVU_003G011700g</name>
</gene>
<organism evidence="3 4">
    <name type="scientific">Phaseolus vulgaris</name>
    <name type="common">Kidney bean</name>
    <name type="synonym">French bean</name>
    <dbReference type="NCBI Taxonomy" id="3885"/>
    <lineage>
        <taxon>Eukaryota</taxon>
        <taxon>Viridiplantae</taxon>
        <taxon>Streptophyta</taxon>
        <taxon>Embryophyta</taxon>
        <taxon>Tracheophyta</taxon>
        <taxon>Spermatophyta</taxon>
        <taxon>Magnoliopsida</taxon>
        <taxon>eudicotyledons</taxon>
        <taxon>Gunneridae</taxon>
        <taxon>Pentapetalae</taxon>
        <taxon>rosids</taxon>
        <taxon>fabids</taxon>
        <taxon>Fabales</taxon>
        <taxon>Fabaceae</taxon>
        <taxon>Papilionoideae</taxon>
        <taxon>50 kb inversion clade</taxon>
        <taxon>NPAAA clade</taxon>
        <taxon>indigoferoid/millettioid clade</taxon>
        <taxon>Phaseoleae</taxon>
        <taxon>Phaseolus</taxon>
    </lineage>
</organism>
<feature type="region of interest" description="Disordered" evidence="1">
    <location>
        <begin position="69"/>
        <end position="103"/>
    </location>
</feature>
<dbReference type="EMBL" id="CM002290">
    <property type="protein sequence ID" value="ESW25152.1"/>
    <property type="molecule type" value="Genomic_DNA"/>
</dbReference>
<dbReference type="Pfam" id="PF25074">
    <property type="entry name" value="DUF7798"/>
    <property type="match status" value="1"/>
</dbReference>
<reference evidence="4" key="1">
    <citation type="journal article" date="2014" name="Nat. Genet.">
        <title>A reference genome for common bean and genome-wide analysis of dual domestications.</title>
        <authorList>
            <person name="Schmutz J."/>
            <person name="McClean P.E."/>
            <person name="Mamidi S."/>
            <person name="Wu G.A."/>
            <person name="Cannon S.B."/>
            <person name="Grimwood J."/>
            <person name="Jenkins J."/>
            <person name="Shu S."/>
            <person name="Song Q."/>
            <person name="Chavarro C."/>
            <person name="Torres-Torres M."/>
            <person name="Geffroy V."/>
            <person name="Moghaddam S.M."/>
            <person name="Gao D."/>
            <person name="Abernathy B."/>
            <person name="Barry K."/>
            <person name="Blair M."/>
            <person name="Brick M.A."/>
            <person name="Chovatia M."/>
            <person name="Gepts P."/>
            <person name="Goodstein D.M."/>
            <person name="Gonzales M."/>
            <person name="Hellsten U."/>
            <person name="Hyten D.L."/>
            <person name="Jia G."/>
            <person name="Kelly J.D."/>
            <person name="Kudrna D."/>
            <person name="Lee R."/>
            <person name="Richard M.M."/>
            <person name="Miklas P.N."/>
            <person name="Osorno J.M."/>
            <person name="Rodrigues J."/>
            <person name="Thareau V."/>
            <person name="Urrea C.A."/>
            <person name="Wang M."/>
            <person name="Yu Y."/>
            <person name="Zhang M."/>
            <person name="Wing R.A."/>
            <person name="Cregan P.B."/>
            <person name="Rokhsar D.S."/>
            <person name="Jackson S.A."/>
        </authorList>
    </citation>
    <scope>NUCLEOTIDE SEQUENCE [LARGE SCALE GENOMIC DNA]</scope>
    <source>
        <strain evidence="4">cv. G19833</strain>
    </source>
</reference>
<dbReference type="OrthoDB" id="1922570at2759"/>
<dbReference type="AlphaFoldDB" id="V7C4S3"/>
<evidence type="ECO:0000259" key="2">
    <source>
        <dbReference type="Pfam" id="PF25074"/>
    </source>
</evidence>
<dbReference type="Proteomes" id="UP000000226">
    <property type="component" value="Chromosome 3"/>
</dbReference>
<dbReference type="PANTHER" id="PTHR36011">
    <property type="entry name" value="BAT2 DOMAIN PROTEIN"/>
    <property type="match status" value="1"/>
</dbReference>
<protein>
    <recommendedName>
        <fullName evidence="2">DUF7798 domain-containing protein</fullName>
    </recommendedName>
</protein>
<evidence type="ECO:0000313" key="3">
    <source>
        <dbReference type="EMBL" id="ESW25152.1"/>
    </source>
</evidence>
<dbReference type="STRING" id="3885.V7C4S3"/>
<dbReference type="InterPro" id="IPR056700">
    <property type="entry name" value="DUF7798"/>
</dbReference>
<feature type="region of interest" description="Disordered" evidence="1">
    <location>
        <begin position="1"/>
        <end position="34"/>
    </location>
</feature>
<evidence type="ECO:0000256" key="1">
    <source>
        <dbReference type="SAM" id="MobiDB-lite"/>
    </source>
</evidence>
<dbReference type="eggNOG" id="ENOG502QQQZ">
    <property type="taxonomic scope" value="Eukaryota"/>
</dbReference>
<sequence length="509" mass="54960">MEDKTQSESKQNDDDEVAPKPQLPNPSSGGWGFSPFSFLSDLQKAAAVAAEEISRNAAVVAQTASKGIAELQIEPEDSESSKEDEGTEDFAPEKESDDESTKLRKSALDRLEKVSEDSLLSQGLKAFDSSVETFASGAWSALGNAWRGSTDFVQRLENSASNLSGSSQHDGPGTAVSNASSLLETGRAFTAKGIQVLEYVGKETMDLLINETGIEVEKDNKQGEEQNDEDQLSEEVTFDRCFYIYGGPEQLEELEALSSHYALLFNRRKVKLSAEQKSVHDGKLKEVQHIFNLSAEIDSSNTDSNKGKTIKKGNEGSSDEMKNLHDSSVGKAAEMAAGFTNALSGLAAHDIVQRTTARLESLHSEGVHRLSEMCCFAVSQLLVFGKSIISHANKIEDDDDDKANIEWPEDVTAKANIIRVNAQTMIGYVEAVSNSFITGISDVAEAYQAAIKAVTTESHAVVPHASSVQEKASAFSENLQADQTTAVCKIQEGMQFLAHVLISTSMNAA</sequence>
<keyword evidence="4" id="KW-1185">Reference proteome</keyword>
<name>V7C4S3_PHAVU</name>
<evidence type="ECO:0000313" key="4">
    <source>
        <dbReference type="Proteomes" id="UP000000226"/>
    </source>
</evidence>
<dbReference type="OMA" id="AYMAAIQ"/>
<feature type="compositionally biased region" description="Basic and acidic residues" evidence="1">
    <location>
        <begin position="91"/>
        <end position="103"/>
    </location>
</feature>